<dbReference type="EMBL" id="JAUEDM010000008">
    <property type="protein sequence ID" value="KAK3312858.1"/>
    <property type="molecule type" value="Genomic_DNA"/>
</dbReference>
<keyword evidence="1" id="KW-1133">Transmembrane helix</keyword>
<dbReference type="PANTHER" id="PTHR36205">
    <property type="entry name" value="CHROMOSOME 19, WHOLE GENOME SHOTGUN SEQUENCE"/>
    <property type="match status" value="1"/>
</dbReference>
<dbReference type="Pfam" id="PF11885">
    <property type="entry name" value="DUF3405"/>
    <property type="match status" value="1"/>
</dbReference>
<keyword evidence="3" id="KW-1185">Reference proteome</keyword>
<comment type="caution">
    <text evidence="2">The sequence shown here is derived from an EMBL/GenBank/DDBJ whole genome shotgun (WGS) entry which is preliminary data.</text>
</comment>
<protein>
    <submittedName>
        <fullName evidence="2">Uncharacterized protein</fullName>
    </submittedName>
</protein>
<dbReference type="AlphaFoldDB" id="A0AAE0LYZ1"/>
<reference evidence="2" key="1">
    <citation type="journal article" date="2023" name="Mol. Phylogenet. Evol.">
        <title>Genome-scale phylogeny and comparative genomics of the fungal order Sordariales.</title>
        <authorList>
            <person name="Hensen N."/>
            <person name="Bonometti L."/>
            <person name="Westerberg I."/>
            <person name="Brannstrom I.O."/>
            <person name="Guillou S."/>
            <person name="Cros-Aarteil S."/>
            <person name="Calhoun S."/>
            <person name="Haridas S."/>
            <person name="Kuo A."/>
            <person name="Mondo S."/>
            <person name="Pangilinan J."/>
            <person name="Riley R."/>
            <person name="LaButti K."/>
            <person name="Andreopoulos B."/>
            <person name="Lipzen A."/>
            <person name="Chen C."/>
            <person name="Yan M."/>
            <person name="Daum C."/>
            <person name="Ng V."/>
            <person name="Clum A."/>
            <person name="Steindorff A."/>
            <person name="Ohm R.A."/>
            <person name="Martin F."/>
            <person name="Silar P."/>
            <person name="Natvig D.O."/>
            <person name="Lalanne C."/>
            <person name="Gautier V."/>
            <person name="Ament-Velasquez S.L."/>
            <person name="Kruys A."/>
            <person name="Hutchinson M.I."/>
            <person name="Powell A.J."/>
            <person name="Barry K."/>
            <person name="Miller A.N."/>
            <person name="Grigoriev I.V."/>
            <person name="Debuchy R."/>
            <person name="Gladieux P."/>
            <person name="Hiltunen Thoren M."/>
            <person name="Johannesson H."/>
        </authorList>
    </citation>
    <scope>NUCLEOTIDE SEQUENCE</scope>
    <source>
        <strain evidence="2">CBS 118394</strain>
    </source>
</reference>
<keyword evidence="1" id="KW-0812">Transmembrane</keyword>
<dbReference type="PANTHER" id="PTHR36205:SF2">
    <property type="entry name" value="MAJOR FACILITATOR SUPERFAMILY TRANSPORTER"/>
    <property type="match status" value="1"/>
</dbReference>
<dbReference type="InterPro" id="IPR021822">
    <property type="entry name" value="DUF3405"/>
</dbReference>
<evidence type="ECO:0000256" key="1">
    <source>
        <dbReference type="SAM" id="Phobius"/>
    </source>
</evidence>
<keyword evidence="1" id="KW-0472">Membrane</keyword>
<dbReference type="Proteomes" id="UP001283341">
    <property type="component" value="Unassembled WGS sequence"/>
</dbReference>
<sequence>MGVLAPVGNRLRRILFNRNVFIGLVIVYGLMFIFLSPSSPWAYEVRFFGQNNLQTSAASSSRRRMTNHPPLPALKPRVPCYGPRGKLLSESPDDELEEVNLNIPFPKPWTGSYEALNLTQTWSTAQGRYGAYGFGETANSYNRSRVDWDKINWQDLQTQCLHRNAHRFPLAALTTNNSSLLQMPPRFSYPNESKIHNLAPQWHEFGATRRTALVVRTWRGYAYKDEDMHYIRSLIVEASLRTGGEYQVILLVDMHNHPVDILASKENYLEALRVDAGVPKEFLGMAVLWDSQLLKSWYPDIKEHRTIFQVYQPTQLFALHYPEFDHYWQLELDMRITSDAGAFLDQLSEFARMEPRKQSLERAMFQHMQPRIGDYESFVSAVDAANNGSTHAWGPLRLPDIDPIGPEPPTADPRDDNFKWGVGEDADVIVTSYCTNASVAYHWQYRNWIHGFQTGKKTPMIFCPPAIMRSSRNALLVIHEAQHVQALRIPSEATPPSFALWHGLKLSFPQHPVFYWAKNGAEDEFQDAWWKGGPKNSSTGAGPDVTDHPRGWGLSYWWQSVWSRQLYDAWEGRQLAEDVGFPWILAKPEEADGKVYMPSNLMMHPIKHHT</sequence>
<evidence type="ECO:0000313" key="3">
    <source>
        <dbReference type="Proteomes" id="UP001283341"/>
    </source>
</evidence>
<feature type="transmembrane region" description="Helical" evidence="1">
    <location>
        <begin position="20"/>
        <end position="43"/>
    </location>
</feature>
<reference evidence="2" key="2">
    <citation type="submission" date="2023-06" db="EMBL/GenBank/DDBJ databases">
        <authorList>
            <consortium name="Lawrence Berkeley National Laboratory"/>
            <person name="Haridas S."/>
            <person name="Hensen N."/>
            <person name="Bonometti L."/>
            <person name="Westerberg I."/>
            <person name="Brannstrom I.O."/>
            <person name="Guillou S."/>
            <person name="Cros-Aarteil S."/>
            <person name="Calhoun S."/>
            <person name="Kuo A."/>
            <person name="Mondo S."/>
            <person name="Pangilinan J."/>
            <person name="Riley R."/>
            <person name="Labutti K."/>
            <person name="Andreopoulos B."/>
            <person name="Lipzen A."/>
            <person name="Chen C."/>
            <person name="Yanf M."/>
            <person name="Daum C."/>
            <person name="Ng V."/>
            <person name="Clum A."/>
            <person name="Steindorff A."/>
            <person name="Ohm R."/>
            <person name="Martin F."/>
            <person name="Silar P."/>
            <person name="Natvig D."/>
            <person name="Lalanne C."/>
            <person name="Gautier V."/>
            <person name="Ament-Velasquez S.L."/>
            <person name="Kruys A."/>
            <person name="Hutchinson M.I."/>
            <person name="Powell A.J."/>
            <person name="Barry K."/>
            <person name="Miller A.N."/>
            <person name="Grigoriev I.V."/>
            <person name="Debuchy R."/>
            <person name="Gladieux P."/>
            <person name="Thoren M.H."/>
            <person name="Johannesson H."/>
        </authorList>
    </citation>
    <scope>NUCLEOTIDE SEQUENCE</scope>
    <source>
        <strain evidence="2">CBS 118394</strain>
    </source>
</reference>
<organism evidence="2 3">
    <name type="scientific">Apodospora peruviana</name>
    <dbReference type="NCBI Taxonomy" id="516989"/>
    <lineage>
        <taxon>Eukaryota</taxon>
        <taxon>Fungi</taxon>
        <taxon>Dikarya</taxon>
        <taxon>Ascomycota</taxon>
        <taxon>Pezizomycotina</taxon>
        <taxon>Sordariomycetes</taxon>
        <taxon>Sordariomycetidae</taxon>
        <taxon>Sordariales</taxon>
        <taxon>Lasiosphaeriaceae</taxon>
        <taxon>Apodospora</taxon>
    </lineage>
</organism>
<accession>A0AAE0LYZ1</accession>
<gene>
    <name evidence="2" type="ORF">B0H66DRAFT_485505</name>
</gene>
<name>A0AAE0LYZ1_9PEZI</name>
<evidence type="ECO:0000313" key="2">
    <source>
        <dbReference type="EMBL" id="KAK3312858.1"/>
    </source>
</evidence>
<proteinExistence type="predicted"/>